<dbReference type="Proteomes" id="UP000466431">
    <property type="component" value="Chromosome"/>
</dbReference>
<dbReference type="AlphaFoldDB" id="A0A1X0BL58"/>
<accession>A0A1X0BL58</accession>
<dbReference type="RefSeq" id="WP_083006699.1">
    <property type="nucleotide sequence ID" value="NZ_AP022591.1"/>
</dbReference>
<sequence length="84" mass="9801">MARSGAKRHRLRLRLSVYYFRDYFRSIALFDLRNLSYDDDPLKTVIVAGQAVGLRNIVLDVLMDTNNRLYITRSGRTIGELHSR</sequence>
<name>A0A1X0BL58_MYCCF</name>
<proteinExistence type="predicted"/>
<protein>
    <submittedName>
        <fullName evidence="1">Uncharacterized protein</fullName>
    </submittedName>
</protein>
<dbReference type="STRING" id="1249101.BST21_21830"/>
<evidence type="ECO:0000313" key="2">
    <source>
        <dbReference type="Proteomes" id="UP000466431"/>
    </source>
</evidence>
<gene>
    <name evidence="1" type="ORF">MCEL_18870</name>
</gene>
<dbReference type="KEGG" id="mcee:MCEL_18870"/>
<organism evidence="1 2">
    <name type="scientific">Mycolicibacterium celeriflavum</name>
    <name type="common">Mycobacterium celeriflavum</name>
    <dbReference type="NCBI Taxonomy" id="1249101"/>
    <lineage>
        <taxon>Bacteria</taxon>
        <taxon>Bacillati</taxon>
        <taxon>Actinomycetota</taxon>
        <taxon>Actinomycetes</taxon>
        <taxon>Mycobacteriales</taxon>
        <taxon>Mycobacteriaceae</taxon>
        <taxon>Mycolicibacterium</taxon>
    </lineage>
</organism>
<evidence type="ECO:0000313" key="1">
    <source>
        <dbReference type="EMBL" id="BBY43592.1"/>
    </source>
</evidence>
<reference evidence="1 2" key="1">
    <citation type="journal article" date="2019" name="Emerg. Microbes Infect.">
        <title>Comprehensive subspecies identification of 175 nontuberculous mycobacteria species based on 7547 genomic profiles.</title>
        <authorList>
            <person name="Matsumoto Y."/>
            <person name="Kinjo T."/>
            <person name="Motooka D."/>
            <person name="Nabeya D."/>
            <person name="Jung N."/>
            <person name="Uechi K."/>
            <person name="Horii T."/>
            <person name="Iida T."/>
            <person name="Fujita J."/>
            <person name="Nakamura S."/>
        </authorList>
    </citation>
    <scope>NUCLEOTIDE SEQUENCE [LARGE SCALE GENOMIC DNA]</scope>
    <source>
        <strain evidence="1 2">JCM 18439</strain>
    </source>
</reference>
<keyword evidence="2" id="KW-1185">Reference proteome</keyword>
<dbReference type="EMBL" id="AP022591">
    <property type="protein sequence ID" value="BBY43592.1"/>
    <property type="molecule type" value="Genomic_DNA"/>
</dbReference>